<comment type="similarity">
    <text evidence="2">Belongs to the cytochrome P450 family.</text>
</comment>
<keyword evidence="5 6" id="KW-0408">Iron</keyword>
<keyword evidence="3 6" id="KW-0479">Metal-binding</keyword>
<dbReference type="Gene3D" id="1.10.630.10">
    <property type="entry name" value="Cytochrome P450"/>
    <property type="match status" value="1"/>
</dbReference>
<dbReference type="SUPFAM" id="SSF48264">
    <property type="entry name" value="Cytochrome P450"/>
    <property type="match status" value="1"/>
</dbReference>
<protein>
    <submittedName>
        <fullName evidence="7">Cytochrome P450</fullName>
    </submittedName>
</protein>
<evidence type="ECO:0000256" key="1">
    <source>
        <dbReference type="ARBA" id="ARBA00001971"/>
    </source>
</evidence>
<evidence type="ECO:0000313" key="8">
    <source>
        <dbReference type="Proteomes" id="UP000326950"/>
    </source>
</evidence>
<sequence>MSDFATILGLSVVAILGSFLLFTQRAKLDPREPPLVPSTIPLVGHLISFLIHGIEYFAAESGKHSLPVFTMRFLKEKVYIITSPDLLPSVRHNRSSMSFNPLFTAMAERAGGIRKPGLQLLREEELGGQGLAKKTVEVMRPALLGNKLDHLNEQMIHVLRQIVDQVASIPTGSLDLYEWCSEALTIASTDAIYGPSNPYKSEPIRQAFWNFESNLSLLLVDTLPWLTCRKAWKSREQLVQAFLQFYQADGHLSSSDLAYSRWKVQQEAGATLEDIARLEILTGVGILSNTVPSCFWLLFDILSRPEILRTIQDEIYQNAVSIDQTGIHTLDLADIRGKCPTLLSSFQETLRTRSNSGQVRVIYQDTLLNDRWLLKAGSTLLIPAPTINKNSSTWGLDSGAFDSQRFTKTALQMDKKSKASGFLSFGLSPHICAGRHFATGEILALVALLLVRYDIRPLHGSWTEPKTNAKAVAASLPPAAERFEVTAVERPEYKGVEWKTTVTPGKGTYGLIIG</sequence>
<comment type="cofactor">
    <cofactor evidence="1 6">
        <name>heme</name>
        <dbReference type="ChEBI" id="CHEBI:30413"/>
    </cofactor>
</comment>
<evidence type="ECO:0000256" key="2">
    <source>
        <dbReference type="ARBA" id="ARBA00010617"/>
    </source>
</evidence>
<dbReference type="InterPro" id="IPR001128">
    <property type="entry name" value="Cyt_P450"/>
</dbReference>
<dbReference type="PANTHER" id="PTHR47582:SF1">
    <property type="entry name" value="P450, PUTATIVE (EUROFUNG)-RELATED"/>
    <property type="match status" value="1"/>
</dbReference>
<feature type="binding site" description="axial binding residue" evidence="6">
    <location>
        <position position="432"/>
    </location>
    <ligand>
        <name>heme</name>
        <dbReference type="ChEBI" id="CHEBI:30413"/>
    </ligand>
    <ligandPart>
        <name>Fe</name>
        <dbReference type="ChEBI" id="CHEBI:18248"/>
    </ligandPart>
</feature>
<dbReference type="GO" id="GO:0005506">
    <property type="term" value="F:iron ion binding"/>
    <property type="evidence" value="ECO:0007669"/>
    <property type="project" value="InterPro"/>
</dbReference>
<dbReference type="InterPro" id="IPR053007">
    <property type="entry name" value="CYP450_monoxygenase_sec-met"/>
</dbReference>
<dbReference type="OrthoDB" id="3366823at2759"/>
<accession>A0A5N6UN36</accession>
<reference evidence="7 8" key="1">
    <citation type="submission" date="2019-04" db="EMBL/GenBank/DDBJ databases">
        <title>Friends and foes A comparative genomics study of 23 Aspergillus species from section Flavi.</title>
        <authorList>
            <consortium name="DOE Joint Genome Institute"/>
            <person name="Kjaerbolling I."/>
            <person name="Vesth T."/>
            <person name="Frisvad J.C."/>
            <person name="Nybo J.L."/>
            <person name="Theobald S."/>
            <person name="Kildgaard S."/>
            <person name="Isbrandt T."/>
            <person name="Kuo A."/>
            <person name="Sato A."/>
            <person name="Lyhne E.K."/>
            <person name="Kogle M.E."/>
            <person name="Wiebenga A."/>
            <person name="Kun R.S."/>
            <person name="Lubbers R.J."/>
            <person name="Makela M.R."/>
            <person name="Barry K."/>
            <person name="Chovatia M."/>
            <person name="Clum A."/>
            <person name="Daum C."/>
            <person name="Haridas S."/>
            <person name="He G."/>
            <person name="LaButti K."/>
            <person name="Lipzen A."/>
            <person name="Mondo S."/>
            <person name="Riley R."/>
            <person name="Salamov A."/>
            <person name="Simmons B.A."/>
            <person name="Magnuson J.K."/>
            <person name="Henrissat B."/>
            <person name="Mortensen U.H."/>
            <person name="Larsen T.O."/>
            <person name="Devries R.P."/>
            <person name="Grigoriev I.V."/>
            <person name="Machida M."/>
            <person name="Baker S.E."/>
            <person name="Andersen M.R."/>
        </authorList>
    </citation>
    <scope>NUCLEOTIDE SEQUENCE [LARGE SCALE GENOMIC DNA]</scope>
    <source>
        <strain evidence="7 8">CBS 117626</strain>
    </source>
</reference>
<dbReference type="Pfam" id="PF00067">
    <property type="entry name" value="p450"/>
    <property type="match status" value="1"/>
</dbReference>
<dbReference type="InterPro" id="IPR002403">
    <property type="entry name" value="Cyt_P450_E_grp-IV"/>
</dbReference>
<dbReference type="Proteomes" id="UP000326950">
    <property type="component" value="Unassembled WGS sequence"/>
</dbReference>
<proteinExistence type="inferred from homology"/>
<gene>
    <name evidence="7" type="ORF">BDV40DRAFT_302854</name>
</gene>
<dbReference type="CDD" id="cd11040">
    <property type="entry name" value="CYP7_CYP8-like"/>
    <property type="match status" value="1"/>
</dbReference>
<dbReference type="GO" id="GO:0020037">
    <property type="term" value="F:heme binding"/>
    <property type="evidence" value="ECO:0007669"/>
    <property type="project" value="InterPro"/>
</dbReference>
<keyword evidence="6" id="KW-0349">Heme</keyword>
<dbReference type="PRINTS" id="PR00465">
    <property type="entry name" value="EP450IV"/>
</dbReference>
<evidence type="ECO:0000256" key="5">
    <source>
        <dbReference type="ARBA" id="ARBA00023004"/>
    </source>
</evidence>
<dbReference type="GO" id="GO:0016705">
    <property type="term" value="F:oxidoreductase activity, acting on paired donors, with incorporation or reduction of molecular oxygen"/>
    <property type="evidence" value="ECO:0007669"/>
    <property type="project" value="InterPro"/>
</dbReference>
<dbReference type="InterPro" id="IPR036396">
    <property type="entry name" value="Cyt_P450_sf"/>
</dbReference>
<dbReference type="EMBL" id="ML738667">
    <property type="protein sequence ID" value="KAE8159843.1"/>
    <property type="molecule type" value="Genomic_DNA"/>
</dbReference>
<dbReference type="GO" id="GO:0004497">
    <property type="term" value="F:monooxygenase activity"/>
    <property type="evidence" value="ECO:0007669"/>
    <property type="project" value="InterPro"/>
</dbReference>
<evidence type="ECO:0000256" key="6">
    <source>
        <dbReference type="PIRSR" id="PIRSR602403-1"/>
    </source>
</evidence>
<dbReference type="AlphaFoldDB" id="A0A5N6UN36"/>
<keyword evidence="8" id="KW-1185">Reference proteome</keyword>
<keyword evidence="4" id="KW-0560">Oxidoreductase</keyword>
<organism evidence="7 8">
    <name type="scientific">Aspergillus tamarii</name>
    <dbReference type="NCBI Taxonomy" id="41984"/>
    <lineage>
        <taxon>Eukaryota</taxon>
        <taxon>Fungi</taxon>
        <taxon>Dikarya</taxon>
        <taxon>Ascomycota</taxon>
        <taxon>Pezizomycotina</taxon>
        <taxon>Eurotiomycetes</taxon>
        <taxon>Eurotiomycetidae</taxon>
        <taxon>Eurotiales</taxon>
        <taxon>Aspergillaceae</taxon>
        <taxon>Aspergillus</taxon>
        <taxon>Aspergillus subgen. Circumdati</taxon>
    </lineage>
</organism>
<evidence type="ECO:0000256" key="4">
    <source>
        <dbReference type="ARBA" id="ARBA00023002"/>
    </source>
</evidence>
<dbReference type="PANTHER" id="PTHR47582">
    <property type="entry name" value="P450, PUTATIVE (EUROFUNG)-RELATED"/>
    <property type="match status" value="1"/>
</dbReference>
<name>A0A5N6UN36_ASPTM</name>
<evidence type="ECO:0000256" key="3">
    <source>
        <dbReference type="ARBA" id="ARBA00022723"/>
    </source>
</evidence>
<evidence type="ECO:0000313" key="7">
    <source>
        <dbReference type="EMBL" id="KAE8159843.1"/>
    </source>
</evidence>